<dbReference type="SUPFAM" id="SSF50891">
    <property type="entry name" value="Cyclophilin-like"/>
    <property type="match status" value="1"/>
</dbReference>
<evidence type="ECO:0000259" key="4">
    <source>
        <dbReference type="Pfam" id="PF00160"/>
    </source>
</evidence>
<sequence>MARRASAKPAQWQLPAALACLGLVAVLIFLSSAAHGHGLISSADSEHKIGLKRLGQSILKAQQSSSSQLVVFADKDGHAAVPTKKPPAAGDFRVQFDVVTEDGPGKFVVRVHEDWAPAGAARFRQLVEAKYYDDIRFFRVIPTFMVQFGISGDPALNSEWRAQPIKDDSVKQSNKPGYVTFAKTGAQRRKTCRCRCPSLGFSFWGLLFTTRQTTPTRPEGLNLP</sequence>
<evidence type="ECO:0000313" key="5">
    <source>
        <dbReference type="EMBL" id="CAK0840496.1"/>
    </source>
</evidence>
<accession>A0ABN9T686</accession>
<dbReference type="Gene3D" id="2.40.100.10">
    <property type="entry name" value="Cyclophilin-like"/>
    <property type="match status" value="1"/>
</dbReference>
<evidence type="ECO:0000256" key="3">
    <source>
        <dbReference type="ARBA" id="ARBA00023235"/>
    </source>
</evidence>
<keyword evidence="2" id="KW-0697">Rotamase</keyword>
<feature type="domain" description="PPIase cyclophilin-type" evidence="4">
    <location>
        <begin position="97"/>
        <end position="187"/>
    </location>
</feature>
<dbReference type="PANTHER" id="PTHR43246">
    <property type="entry name" value="PEPTIDYL-PROLYL CIS-TRANS ISOMERASE CYP38, CHLOROPLASTIC"/>
    <property type="match status" value="1"/>
</dbReference>
<dbReference type="InterPro" id="IPR029000">
    <property type="entry name" value="Cyclophilin-like_dom_sf"/>
</dbReference>
<organism evidence="5 6">
    <name type="scientific">Prorocentrum cordatum</name>
    <dbReference type="NCBI Taxonomy" id="2364126"/>
    <lineage>
        <taxon>Eukaryota</taxon>
        <taxon>Sar</taxon>
        <taxon>Alveolata</taxon>
        <taxon>Dinophyceae</taxon>
        <taxon>Prorocentrales</taxon>
        <taxon>Prorocentraceae</taxon>
        <taxon>Prorocentrum</taxon>
    </lineage>
</organism>
<evidence type="ECO:0000256" key="2">
    <source>
        <dbReference type="ARBA" id="ARBA00023110"/>
    </source>
</evidence>
<protein>
    <recommendedName>
        <fullName evidence="1">peptidylprolyl isomerase</fullName>
        <ecNumber evidence="1">5.2.1.8</ecNumber>
    </recommendedName>
</protein>
<feature type="non-terminal residue" evidence="5">
    <location>
        <position position="224"/>
    </location>
</feature>
<keyword evidence="6" id="KW-1185">Reference proteome</keyword>
<dbReference type="InterPro" id="IPR044665">
    <property type="entry name" value="E_coli_cyclophilin_A-like"/>
</dbReference>
<dbReference type="EC" id="5.2.1.8" evidence="1"/>
<reference evidence="5" key="1">
    <citation type="submission" date="2023-10" db="EMBL/GenBank/DDBJ databases">
        <authorList>
            <person name="Chen Y."/>
            <person name="Shah S."/>
            <person name="Dougan E. K."/>
            <person name="Thang M."/>
            <person name="Chan C."/>
        </authorList>
    </citation>
    <scope>NUCLEOTIDE SEQUENCE [LARGE SCALE GENOMIC DNA]</scope>
</reference>
<name>A0ABN9T686_9DINO</name>
<keyword evidence="3" id="KW-0413">Isomerase</keyword>
<evidence type="ECO:0000313" key="6">
    <source>
        <dbReference type="Proteomes" id="UP001189429"/>
    </source>
</evidence>
<proteinExistence type="predicted"/>
<gene>
    <name evidence="5" type="ORF">PCOR1329_LOCUS35928</name>
</gene>
<evidence type="ECO:0000256" key="1">
    <source>
        <dbReference type="ARBA" id="ARBA00013194"/>
    </source>
</evidence>
<dbReference type="InterPro" id="IPR002130">
    <property type="entry name" value="Cyclophilin-type_PPIase_dom"/>
</dbReference>
<comment type="caution">
    <text evidence="5">The sequence shown here is derived from an EMBL/GenBank/DDBJ whole genome shotgun (WGS) entry which is preliminary data.</text>
</comment>
<dbReference type="Proteomes" id="UP001189429">
    <property type="component" value="Unassembled WGS sequence"/>
</dbReference>
<dbReference type="PROSITE" id="PS51257">
    <property type="entry name" value="PROKAR_LIPOPROTEIN"/>
    <property type="match status" value="1"/>
</dbReference>
<dbReference type="Pfam" id="PF00160">
    <property type="entry name" value="Pro_isomerase"/>
    <property type="match status" value="1"/>
</dbReference>
<dbReference type="EMBL" id="CAUYUJ010014384">
    <property type="protein sequence ID" value="CAK0840496.1"/>
    <property type="molecule type" value="Genomic_DNA"/>
</dbReference>